<organism evidence="1 2">
    <name type="scientific">Aspergillus brunneoviolaceus CBS 621.78</name>
    <dbReference type="NCBI Taxonomy" id="1450534"/>
    <lineage>
        <taxon>Eukaryota</taxon>
        <taxon>Fungi</taxon>
        <taxon>Dikarya</taxon>
        <taxon>Ascomycota</taxon>
        <taxon>Pezizomycotina</taxon>
        <taxon>Eurotiomycetes</taxon>
        <taxon>Eurotiomycetidae</taxon>
        <taxon>Eurotiales</taxon>
        <taxon>Aspergillaceae</taxon>
        <taxon>Aspergillus</taxon>
        <taxon>Aspergillus subgen. Circumdati</taxon>
    </lineage>
</organism>
<proteinExistence type="predicted"/>
<protein>
    <submittedName>
        <fullName evidence="1">Uncharacterized protein</fullName>
    </submittedName>
</protein>
<keyword evidence="2" id="KW-1185">Reference proteome</keyword>
<evidence type="ECO:0000313" key="2">
    <source>
        <dbReference type="Proteomes" id="UP000249057"/>
    </source>
</evidence>
<name>A0ACD1GH40_9EURO</name>
<gene>
    <name evidence="1" type="ORF">BO95DRAFT_408295</name>
</gene>
<dbReference type="EMBL" id="KZ825323">
    <property type="protein sequence ID" value="RAH48560.1"/>
    <property type="molecule type" value="Genomic_DNA"/>
</dbReference>
<sequence length="441" mass="49313">MNGYTRRNENHDGYNFTHQTALPLPYSHNDNNDFSVNEPGAFSFSQPPFHPFTPQFTSPYSHPSLSTSTHHFSSSNHSPAHSIPSTPDHVPLQQHPTQYLSHSRYIQSPGYFTLREALGDADIEAQESSNEHTMLSEPVVPPLEGFPNVREFDQLMKSYVDDLSVKKQDKALIHAKRARNIKTVLLDPKDTAIESAQFRFWVKKMFKLQAVGPGVSDVIYKVDLPRRETSGHSREALQDSNKSTSTMSTWRKGQDLSSSPTDLFVVSNMYRAITQSDFEEYTSYSRRVPKELISRFVKICPTCQVRRGGSRLTPPSSRRSSPRLETVSRSPALPSPPISRRDSNLNAQLSLDRSQADLFSQFTTSHGNHGHWIDNQSDLQERQPLSSTNIRSYGGGAMSHLSGSVPGVLEPFQSDLSVSQPQIGYGTSYAPAHGSSGQRSY</sequence>
<reference evidence="1" key="1">
    <citation type="submission" date="2018-02" db="EMBL/GenBank/DDBJ databases">
        <title>The genomes of Aspergillus section Nigri reveals drivers in fungal speciation.</title>
        <authorList>
            <consortium name="DOE Joint Genome Institute"/>
            <person name="Vesth T.C."/>
            <person name="Nybo J."/>
            <person name="Theobald S."/>
            <person name="Brandl J."/>
            <person name="Frisvad J.C."/>
            <person name="Nielsen K.F."/>
            <person name="Lyhne E.K."/>
            <person name="Kogle M.E."/>
            <person name="Kuo A."/>
            <person name="Riley R."/>
            <person name="Clum A."/>
            <person name="Nolan M."/>
            <person name="Lipzen A."/>
            <person name="Salamov A."/>
            <person name="Henrissat B."/>
            <person name="Wiebenga A."/>
            <person name="De vries R.P."/>
            <person name="Grigoriev I.V."/>
            <person name="Mortensen U.H."/>
            <person name="Andersen M.R."/>
            <person name="Baker S.E."/>
        </authorList>
    </citation>
    <scope>NUCLEOTIDE SEQUENCE</scope>
    <source>
        <strain evidence="1">CBS 621.78</strain>
    </source>
</reference>
<dbReference type="Proteomes" id="UP000249057">
    <property type="component" value="Unassembled WGS sequence"/>
</dbReference>
<accession>A0ACD1GH40</accession>
<evidence type="ECO:0000313" key="1">
    <source>
        <dbReference type="EMBL" id="RAH48560.1"/>
    </source>
</evidence>